<dbReference type="EMBL" id="LAZR01016041">
    <property type="protein sequence ID" value="KKM06244.1"/>
    <property type="molecule type" value="Genomic_DNA"/>
</dbReference>
<dbReference type="Gene3D" id="2.10.260.10">
    <property type="match status" value="1"/>
</dbReference>
<dbReference type="PANTHER" id="PTHR34860:SF6">
    <property type="entry name" value="REPRESSOR-LIKE PROTEIN SSO7C3"/>
    <property type="match status" value="1"/>
</dbReference>
<dbReference type="GO" id="GO:0003677">
    <property type="term" value="F:DNA binding"/>
    <property type="evidence" value="ECO:0007669"/>
    <property type="project" value="InterPro"/>
</dbReference>
<dbReference type="NCBIfam" id="TIGR01439">
    <property type="entry name" value="lp_hng_hel_AbrB"/>
    <property type="match status" value="1"/>
</dbReference>
<name>A0A0F9H5B2_9ZZZZ</name>
<gene>
    <name evidence="2" type="ORF">LCGC14_1745910</name>
</gene>
<evidence type="ECO:0000259" key="1">
    <source>
        <dbReference type="PROSITE" id="PS51740"/>
    </source>
</evidence>
<dbReference type="AlphaFoldDB" id="A0A0F9H5B2"/>
<dbReference type="SMART" id="SM00966">
    <property type="entry name" value="SpoVT_AbrB"/>
    <property type="match status" value="1"/>
</dbReference>
<organism evidence="2">
    <name type="scientific">marine sediment metagenome</name>
    <dbReference type="NCBI Taxonomy" id="412755"/>
    <lineage>
        <taxon>unclassified sequences</taxon>
        <taxon>metagenomes</taxon>
        <taxon>ecological metagenomes</taxon>
    </lineage>
</organism>
<dbReference type="SUPFAM" id="SSF89447">
    <property type="entry name" value="AbrB/MazE/MraZ-like"/>
    <property type="match status" value="1"/>
</dbReference>
<evidence type="ECO:0000313" key="2">
    <source>
        <dbReference type="EMBL" id="KKM06244.1"/>
    </source>
</evidence>
<sequence length="73" mass="8551">MNIGKISKKGQIVIPKAIRERFEIKPGDAVIFKIQGDKIVLEKIQEKMSEILKNSKPVEKSLEFQRKLRDEWE</sequence>
<dbReference type="InterPro" id="IPR052975">
    <property type="entry name" value="Repressor-like_regulatory"/>
</dbReference>
<comment type="caution">
    <text evidence="2">The sequence shown here is derived from an EMBL/GenBank/DDBJ whole genome shotgun (WGS) entry which is preliminary data.</text>
</comment>
<reference evidence="2" key="1">
    <citation type="journal article" date="2015" name="Nature">
        <title>Complex archaea that bridge the gap between prokaryotes and eukaryotes.</title>
        <authorList>
            <person name="Spang A."/>
            <person name="Saw J.H."/>
            <person name="Jorgensen S.L."/>
            <person name="Zaremba-Niedzwiedzka K."/>
            <person name="Martijn J."/>
            <person name="Lind A.E."/>
            <person name="van Eijk R."/>
            <person name="Schleper C."/>
            <person name="Guy L."/>
            <person name="Ettema T.J."/>
        </authorList>
    </citation>
    <scope>NUCLEOTIDE SEQUENCE</scope>
</reference>
<dbReference type="InterPro" id="IPR007159">
    <property type="entry name" value="SpoVT-AbrB_dom"/>
</dbReference>
<feature type="domain" description="SpoVT-AbrB" evidence="1">
    <location>
        <begin position="1"/>
        <end position="46"/>
    </location>
</feature>
<dbReference type="PROSITE" id="PS51740">
    <property type="entry name" value="SPOVT_ABRB"/>
    <property type="match status" value="1"/>
</dbReference>
<dbReference type="PANTHER" id="PTHR34860">
    <property type="entry name" value="REPRESSOR-LIKE PROTEIN SSO7C3"/>
    <property type="match status" value="1"/>
</dbReference>
<proteinExistence type="predicted"/>
<dbReference type="Pfam" id="PF04014">
    <property type="entry name" value="MazE_antitoxin"/>
    <property type="match status" value="1"/>
</dbReference>
<accession>A0A0F9H5B2</accession>
<dbReference type="InterPro" id="IPR037914">
    <property type="entry name" value="SpoVT-AbrB_sf"/>
</dbReference>
<protein>
    <recommendedName>
        <fullName evidence="1">SpoVT-AbrB domain-containing protein</fullName>
    </recommendedName>
</protein>